<keyword evidence="17" id="KW-1185">Reference proteome</keyword>
<dbReference type="InterPro" id="IPR003599">
    <property type="entry name" value="Ig_sub"/>
</dbReference>
<dbReference type="CDD" id="cd05753">
    <property type="entry name" value="Ig2_FcgammaR_like"/>
    <property type="match status" value="1"/>
</dbReference>
<keyword evidence="7 14" id="KW-1133">Transmembrane helix</keyword>
<evidence type="ECO:0000256" key="3">
    <source>
        <dbReference type="ARBA" id="ARBA00022652"/>
    </source>
</evidence>
<accession>H0WGR4</accession>
<dbReference type="eggNOG" id="ENOG502SVEW">
    <property type="taxonomic scope" value="Eukaryota"/>
</dbReference>
<dbReference type="EMBL" id="AAQR03039383">
    <property type="status" value="NOT_ANNOTATED_CDS"/>
    <property type="molecule type" value="Genomic_DNA"/>
</dbReference>
<protein>
    <recommendedName>
        <fullName evidence="15">Ig-like domain-containing protein</fullName>
    </recommendedName>
</protein>
<evidence type="ECO:0000259" key="15">
    <source>
        <dbReference type="PROSITE" id="PS50835"/>
    </source>
</evidence>
<keyword evidence="6" id="KW-0677">Repeat</keyword>
<keyword evidence="5" id="KW-0732">Signal</keyword>
<proteinExistence type="predicted"/>
<sequence>MQIPSFLLLPAMDRGWADCKPFQPLGHMFLWTAVLFLAPVARTSAVLPKAVVKLEPPWINVLQEDLVTLTCWGAHAPGDYRTQWFYNGSSLPTQAQPSYRFKAMQNDSGEYRCQTGQTSLSDPVHLDVFSDWLLLQTPHLEFQEGESITLRCHSWRNKPLTQISFFQNGIAKKFSHLNSSFSIPQANPSHSGDYYCKGKIGPTAHSSQSVVITVQRPKDSSSSPMVMIVAVVAGIAVVAIIAVIAALTYRKRKQTSALPGNPEHREMGEILPEDPANVTDAEEAARVEVENTITYSLLMHPETEETEPDYQNHI</sequence>
<evidence type="ECO:0000256" key="10">
    <source>
        <dbReference type="ARBA" id="ARBA00023170"/>
    </source>
</evidence>
<dbReference type="FunFam" id="2.60.40.10:FF:000356">
    <property type="entry name" value="Low affinity immunoglobulin gamma Fc region receptor III-A"/>
    <property type="match status" value="1"/>
</dbReference>
<dbReference type="SMART" id="SM00408">
    <property type="entry name" value="IGc2"/>
    <property type="match status" value="2"/>
</dbReference>
<evidence type="ECO:0000256" key="4">
    <source>
        <dbReference type="ARBA" id="ARBA00022692"/>
    </source>
</evidence>
<evidence type="ECO:0000256" key="13">
    <source>
        <dbReference type="SAM" id="MobiDB-lite"/>
    </source>
</evidence>
<dbReference type="Pfam" id="PF13895">
    <property type="entry name" value="Ig_2"/>
    <property type="match status" value="2"/>
</dbReference>
<dbReference type="Ensembl" id="ENSOGAT00000000586.2">
    <property type="protein sequence ID" value="ENSOGAP00000000524.2"/>
    <property type="gene ID" value="ENSOGAG00000000585.2"/>
</dbReference>
<keyword evidence="3" id="KW-0390">IgG-binding protein</keyword>
<keyword evidence="11" id="KW-0325">Glycoprotein</keyword>
<dbReference type="PANTHER" id="PTHR11481:SF97">
    <property type="entry name" value="LOW AFFINITY IMMUNOGLOBULIN GAMMA FC REGION RECEPTOR II-B-RELATED"/>
    <property type="match status" value="1"/>
</dbReference>
<dbReference type="GeneTree" id="ENSGT01050000244808"/>
<feature type="transmembrane region" description="Helical" evidence="14">
    <location>
        <begin position="225"/>
        <end position="249"/>
    </location>
</feature>
<evidence type="ECO:0000256" key="6">
    <source>
        <dbReference type="ARBA" id="ARBA00022737"/>
    </source>
</evidence>
<evidence type="ECO:0000256" key="11">
    <source>
        <dbReference type="ARBA" id="ARBA00023180"/>
    </source>
</evidence>
<dbReference type="SMART" id="SM00409">
    <property type="entry name" value="IG"/>
    <property type="match status" value="2"/>
</dbReference>
<dbReference type="InterPro" id="IPR007110">
    <property type="entry name" value="Ig-like_dom"/>
</dbReference>
<dbReference type="GO" id="GO:0032760">
    <property type="term" value="P:positive regulation of tumor necrosis factor production"/>
    <property type="evidence" value="ECO:0007669"/>
    <property type="project" value="TreeGrafter"/>
</dbReference>
<keyword evidence="9" id="KW-1015">Disulfide bond</keyword>
<dbReference type="AlphaFoldDB" id="H0WGR4"/>
<evidence type="ECO:0000313" key="17">
    <source>
        <dbReference type="Proteomes" id="UP000005225"/>
    </source>
</evidence>
<dbReference type="InterPro" id="IPR003598">
    <property type="entry name" value="Ig_sub2"/>
</dbReference>
<evidence type="ECO:0000313" key="16">
    <source>
        <dbReference type="Ensembl" id="ENSOGAP00000000524.2"/>
    </source>
</evidence>
<dbReference type="PROSITE" id="PS50835">
    <property type="entry name" value="IG_LIKE"/>
    <property type="match status" value="2"/>
</dbReference>
<evidence type="ECO:0000256" key="1">
    <source>
        <dbReference type="ARBA" id="ARBA00004251"/>
    </source>
</evidence>
<dbReference type="STRING" id="30611.ENSOGAP00000000524"/>
<dbReference type="PANTHER" id="PTHR11481">
    <property type="entry name" value="IMMUNOGLOBULIN FC RECEPTOR"/>
    <property type="match status" value="1"/>
</dbReference>
<dbReference type="EMBL" id="AAQR03039384">
    <property type="status" value="NOT_ANNOTATED_CDS"/>
    <property type="molecule type" value="Genomic_DNA"/>
</dbReference>
<dbReference type="InterPro" id="IPR036179">
    <property type="entry name" value="Ig-like_dom_sf"/>
</dbReference>
<feature type="domain" description="Ig-like" evidence="15">
    <location>
        <begin position="123"/>
        <end position="213"/>
    </location>
</feature>
<dbReference type="Proteomes" id="UP000005225">
    <property type="component" value="Unassembled WGS sequence"/>
</dbReference>
<evidence type="ECO:0000256" key="12">
    <source>
        <dbReference type="ARBA" id="ARBA00023319"/>
    </source>
</evidence>
<reference evidence="16" key="3">
    <citation type="submission" date="2025-09" db="UniProtKB">
        <authorList>
            <consortium name="Ensembl"/>
        </authorList>
    </citation>
    <scope>IDENTIFICATION</scope>
</reference>
<dbReference type="FunCoup" id="H0WGR4">
    <property type="interactions" value="325"/>
</dbReference>
<evidence type="ECO:0000256" key="2">
    <source>
        <dbReference type="ARBA" id="ARBA00022475"/>
    </source>
</evidence>
<dbReference type="FunFam" id="2.60.40.10:FF:000217">
    <property type="entry name" value="High affinity immunoglobulin gamma Fc receptor I"/>
    <property type="match status" value="1"/>
</dbReference>
<dbReference type="GO" id="GO:0019770">
    <property type="term" value="F:IgG receptor activity"/>
    <property type="evidence" value="ECO:0007669"/>
    <property type="project" value="TreeGrafter"/>
</dbReference>
<feature type="domain" description="Ig-like" evidence="15">
    <location>
        <begin position="48"/>
        <end position="114"/>
    </location>
</feature>
<dbReference type="InterPro" id="IPR050488">
    <property type="entry name" value="Ig_Fc_receptor"/>
</dbReference>
<evidence type="ECO:0000256" key="8">
    <source>
        <dbReference type="ARBA" id="ARBA00023136"/>
    </source>
</evidence>
<dbReference type="InParanoid" id="H0WGR4"/>
<reference evidence="16" key="2">
    <citation type="submission" date="2025-08" db="UniProtKB">
        <authorList>
            <consortium name="Ensembl"/>
        </authorList>
    </citation>
    <scope>IDENTIFICATION</scope>
</reference>
<dbReference type="GO" id="GO:0050766">
    <property type="term" value="P:positive regulation of phagocytosis"/>
    <property type="evidence" value="ECO:0007669"/>
    <property type="project" value="TreeGrafter"/>
</dbReference>
<keyword evidence="2" id="KW-1003">Cell membrane</keyword>
<dbReference type="SUPFAM" id="SSF48726">
    <property type="entry name" value="Immunoglobulin"/>
    <property type="match status" value="2"/>
</dbReference>
<evidence type="ECO:0000256" key="14">
    <source>
        <dbReference type="SAM" id="Phobius"/>
    </source>
</evidence>
<keyword evidence="8 14" id="KW-0472">Membrane</keyword>
<organism evidence="16 17">
    <name type="scientific">Otolemur garnettii</name>
    <name type="common">Small-eared galago</name>
    <name type="synonym">Garnett's greater bushbaby</name>
    <dbReference type="NCBI Taxonomy" id="30611"/>
    <lineage>
        <taxon>Eukaryota</taxon>
        <taxon>Metazoa</taxon>
        <taxon>Chordata</taxon>
        <taxon>Craniata</taxon>
        <taxon>Vertebrata</taxon>
        <taxon>Euteleostomi</taxon>
        <taxon>Mammalia</taxon>
        <taxon>Eutheria</taxon>
        <taxon>Euarchontoglires</taxon>
        <taxon>Primates</taxon>
        <taxon>Strepsirrhini</taxon>
        <taxon>Lorisiformes</taxon>
        <taxon>Galagidae</taxon>
        <taxon>Otolemur</taxon>
    </lineage>
</organism>
<evidence type="ECO:0000256" key="7">
    <source>
        <dbReference type="ARBA" id="ARBA00022989"/>
    </source>
</evidence>
<dbReference type="HOGENOM" id="CLU_023383_1_2_1"/>
<keyword evidence="4 14" id="KW-0812">Transmembrane</keyword>
<keyword evidence="10" id="KW-0675">Receptor</keyword>
<feature type="region of interest" description="Disordered" evidence="13">
    <location>
        <begin position="254"/>
        <end position="277"/>
    </location>
</feature>
<keyword evidence="12" id="KW-0393">Immunoglobulin domain</keyword>
<evidence type="ECO:0000256" key="5">
    <source>
        <dbReference type="ARBA" id="ARBA00022729"/>
    </source>
</evidence>
<dbReference type="OMA" id="LKCHGAH"/>
<dbReference type="GO" id="GO:0019864">
    <property type="term" value="F:IgG binding"/>
    <property type="evidence" value="ECO:0007669"/>
    <property type="project" value="UniProtKB-KW"/>
</dbReference>
<name>H0WGR4_OTOGA</name>
<comment type="subcellular location">
    <subcellularLocation>
        <location evidence="1">Cell membrane</location>
        <topology evidence="1">Single-pass type I membrane protein</topology>
    </subcellularLocation>
</comment>
<reference evidence="17" key="1">
    <citation type="submission" date="2011-03" db="EMBL/GenBank/DDBJ databases">
        <title>Version 3 of the genome sequence of Otolemur garnettii (Bushbaby).</title>
        <authorList>
            <consortium name="The Broad Institute Genome Sequencing Platform"/>
            <person name="Di Palma F."/>
            <person name="Johnson J."/>
            <person name="Lander E.S."/>
            <person name="Lindblad-Toh K."/>
            <person name="Jaffe D.B."/>
            <person name="Gnerre S."/>
            <person name="MacCallum I."/>
            <person name="Przybylski D."/>
            <person name="Ribeiro F.J."/>
            <person name="Burton J.N."/>
            <person name="Walker B.J."/>
            <person name="Sharpe T."/>
            <person name="Hall G."/>
        </authorList>
    </citation>
    <scope>NUCLEOTIDE SEQUENCE [LARGE SCALE GENOMIC DNA]</scope>
</reference>
<evidence type="ECO:0000256" key="9">
    <source>
        <dbReference type="ARBA" id="ARBA00023157"/>
    </source>
</evidence>
<dbReference type="InterPro" id="IPR013783">
    <property type="entry name" value="Ig-like_fold"/>
</dbReference>
<dbReference type="GO" id="GO:0001788">
    <property type="term" value="P:antibody-dependent cellular cytotoxicity"/>
    <property type="evidence" value="ECO:0007669"/>
    <property type="project" value="TreeGrafter"/>
</dbReference>
<dbReference type="GO" id="GO:0009897">
    <property type="term" value="C:external side of plasma membrane"/>
    <property type="evidence" value="ECO:0007669"/>
    <property type="project" value="TreeGrafter"/>
</dbReference>
<dbReference type="Gene3D" id="2.60.40.10">
    <property type="entry name" value="Immunoglobulins"/>
    <property type="match status" value="2"/>
</dbReference>